<organism evidence="2 3">
    <name type="scientific">Candidatus Sungbacteria bacterium RIFCSPLOWO2_01_FULL_47_10</name>
    <dbReference type="NCBI Taxonomy" id="1802276"/>
    <lineage>
        <taxon>Bacteria</taxon>
        <taxon>Candidatus Sungiibacteriota</taxon>
    </lineage>
</organism>
<dbReference type="Pfam" id="PF00293">
    <property type="entry name" value="NUDIX"/>
    <property type="match status" value="1"/>
</dbReference>
<dbReference type="PROSITE" id="PS51462">
    <property type="entry name" value="NUDIX"/>
    <property type="match status" value="1"/>
</dbReference>
<gene>
    <name evidence="2" type="ORF">A2934_05280</name>
</gene>
<dbReference type="AlphaFoldDB" id="A0A1G2L6T2"/>
<name>A0A1G2L6T2_9BACT</name>
<dbReference type="PANTHER" id="PTHR43736:SF1">
    <property type="entry name" value="DIHYDRONEOPTERIN TRIPHOSPHATE DIPHOSPHATASE"/>
    <property type="match status" value="1"/>
</dbReference>
<dbReference type="Proteomes" id="UP000177982">
    <property type="component" value="Unassembled WGS sequence"/>
</dbReference>
<evidence type="ECO:0000313" key="3">
    <source>
        <dbReference type="Proteomes" id="UP000177982"/>
    </source>
</evidence>
<protein>
    <recommendedName>
        <fullName evidence="1">Nudix hydrolase domain-containing protein</fullName>
    </recommendedName>
</protein>
<reference evidence="2 3" key="1">
    <citation type="journal article" date="2016" name="Nat. Commun.">
        <title>Thousands of microbial genomes shed light on interconnected biogeochemical processes in an aquifer system.</title>
        <authorList>
            <person name="Anantharaman K."/>
            <person name="Brown C.T."/>
            <person name="Hug L.A."/>
            <person name="Sharon I."/>
            <person name="Castelle C.J."/>
            <person name="Probst A.J."/>
            <person name="Thomas B.C."/>
            <person name="Singh A."/>
            <person name="Wilkins M.J."/>
            <person name="Karaoz U."/>
            <person name="Brodie E.L."/>
            <person name="Williams K.H."/>
            <person name="Hubbard S.S."/>
            <person name="Banfield J.F."/>
        </authorList>
    </citation>
    <scope>NUCLEOTIDE SEQUENCE [LARGE SCALE GENOMIC DNA]</scope>
</reference>
<dbReference type="SUPFAM" id="SSF55811">
    <property type="entry name" value="Nudix"/>
    <property type="match status" value="1"/>
</dbReference>
<dbReference type="PANTHER" id="PTHR43736">
    <property type="entry name" value="ADP-RIBOSE PYROPHOSPHATASE"/>
    <property type="match status" value="1"/>
</dbReference>
<comment type="caution">
    <text evidence="2">The sequence shown here is derived from an EMBL/GenBank/DDBJ whole genome shotgun (WGS) entry which is preliminary data.</text>
</comment>
<dbReference type="InterPro" id="IPR000086">
    <property type="entry name" value="NUDIX_hydrolase_dom"/>
</dbReference>
<dbReference type="InterPro" id="IPR015797">
    <property type="entry name" value="NUDIX_hydrolase-like_dom_sf"/>
</dbReference>
<evidence type="ECO:0000313" key="2">
    <source>
        <dbReference type="EMBL" id="OHA06522.1"/>
    </source>
</evidence>
<proteinExistence type="predicted"/>
<accession>A0A1G2L6T2</accession>
<dbReference type="EMBL" id="MHQO01000028">
    <property type="protein sequence ID" value="OHA06522.1"/>
    <property type="molecule type" value="Genomic_DNA"/>
</dbReference>
<feature type="domain" description="Nudix hydrolase" evidence="1">
    <location>
        <begin position="9"/>
        <end position="148"/>
    </location>
</feature>
<sequence>MTKNLIKGVDHIGVCVVYFCHDGKSEFVMAKRNSNARDEHGRWDIGGGGLEFDETIDQAIRKEILEEYCTDVLDYEFLGFKDIHRVHNGKPTHWVALDFKVRIDREKVRNGEPHKFDEVAWFKLDKLPENIHSQLPNFLKLYRAKLETF</sequence>
<evidence type="ECO:0000259" key="1">
    <source>
        <dbReference type="PROSITE" id="PS51462"/>
    </source>
</evidence>
<dbReference type="Gene3D" id="3.90.79.10">
    <property type="entry name" value="Nucleoside Triphosphate Pyrophosphohydrolase"/>
    <property type="match status" value="1"/>
</dbReference>